<evidence type="ECO:0000313" key="7">
    <source>
        <dbReference type="EMBL" id="UUI76764.1"/>
    </source>
</evidence>
<dbReference type="InterPro" id="IPR036866">
    <property type="entry name" value="RibonucZ/Hydroxyglut_hydro"/>
</dbReference>
<dbReference type="Gene3D" id="3.60.15.10">
    <property type="entry name" value="Ribonuclease Z/Hydroxyacylglutathione hydrolase-like"/>
    <property type="match status" value="1"/>
</dbReference>
<dbReference type="CDD" id="cd06262">
    <property type="entry name" value="metallo-hydrolase-like_MBL-fold"/>
    <property type="match status" value="1"/>
</dbReference>
<organism evidence="7 8">
    <name type="scientific">Cellulomonas chengniuliangii</name>
    <dbReference type="NCBI Taxonomy" id="2968084"/>
    <lineage>
        <taxon>Bacteria</taxon>
        <taxon>Bacillati</taxon>
        <taxon>Actinomycetota</taxon>
        <taxon>Actinomycetes</taxon>
        <taxon>Micrococcales</taxon>
        <taxon>Cellulomonadaceae</taxon>
        <taxon>Cellulomonas</taxon>
    </lineage>
</organism>
<dbReference type="InterPro" id="IPR051453">
    <property type="entry name" value="MBL_Glyoxalase_II"/>
</dbReference>
<dbReference type="Proteomes" id="UP001316189">
    <property type="component" value="Chromosome"/>
</dbReference>
<evidence type="ECO:0000259" key="6">
    <source>
        <dbReference type="SMART" id="SM00849"/>
    </source>
</evidence>
<dbReference type="SMART" id="SM00849">
    <property type="entry name" value="Lactamase_B"/>
    <property type="match status" value="1"/>
</dbReference>
<gene>
    <name evidence="7" type="ORF">NP064_07795</name>
</gene>
<dbReference type="PANTHER" id="PTHR46233:SF3">
    <property type="entry name" value="HYDROXYACYLGLUTATHIONE HYDROLASE GLOC"/>
    <property type="match status" value="1"/>
</dbReference>
<evidence type="ECO:0000256" key="5">
    <source>
        <dbReference type="SAM" id="MobiDB-lite"/>
    </source>
</evidence>
<keyword evidence="8" id="KW-1185">Reference proteome</keyword>
<evidence type="ECO:0000256" key="3">
    <source>
        <dbReference type="ARBA" id="ARBA00022801"/>
    </source>
</evidence>
<dbReference type="PANTHER" id="PTHR46233">
    <property type="entry name" value="HYDROXYACYLGLUTATHIONE HYDROLASE GLOC"/>
    <property type="match status" value="1"/>
</dbReference>
<proteinExistence type="predicted"/>
<protein>
    <submittedName>
        <fullName evidence="7">MBL fold metallo-hydrolase</fullName>
    </submittedName>
</protein>
<feature type="region of interest" description="Disordered" evidence="5">
    <location>
        <begin position="213"/>
        <end position="238"/>
    </location>
</feature>
<evidence type="ECO:0000256" key="4">
    <source>
        <dbReference type="ARBA" id="ARBA00022833"/>
    </source>
</evidence>
<evidence type="ECO:0000313" key="8">
    <source>
        <dbReference type="Proteomes" id="UP001316189"/>
    </source>
</evidence>
<dbReference type="InterPro" id="IPR001279">
    <property type="entry name" value="Metallo-B-lactamas"/>
</dbReference>
<keyword evidence="2" id="KW-0479">Metal-binding</keyword>
<dbReference type="SUPFAM" id="SSF56281">
    <property type="entry name" value="Metallo-hydrolase/oxidoreductase"/>
    <property type="match status" value="1"/>
</dbReference>
<keyword evidence="3" id="KW-0378">Hydrolase</keyword>
<evidence type="ECO:0000256" key="1">
    <source>
        <dbReference type="ARBA" id="ARBA00001947"/>
    </source>
</evidence>
<evidence type="ECO:0000256" key="2">
    <source>
        <dbReference type="ARBA" id="ARBA00022723"/>
    </source>
</evidence>
<comment type="cofactor">
    <cofactor evidence="1">
        <name>Zn(2+)</name>
        <dbReference type="ChEBI" id="CHEBI:29105"/>
    </cofactor>
</comment>
<accession>A0ABY5L4P4</accession>
<name>A0ABY5L4P4_9CELL</name>
<keyword evidence="4" id="KW-0862">Zinc</keyword>
<dbReference type="RefSeq" id="WP_227569053.1">
    <property type="nucleotide sequence ID" value="NZ_CP101988.1"/>
</dbReference>
<feature type="domain" description="Metallo-beta-lactamase" evidence="6">
    <location>
        <begin position="12"/>
        <end position="220"/>
    </location>
</feature>
<dbReference type="Pfam" id="PF00753">
    <property type="entry name" value="Lactamase_B"/>
    <property type="match status" value="1"/>
</dbReference>
<dbReference type="EMBL" id="CP101988">
    <property type="protein sequence ID" value="UUI76764.1"/>
    <property type="molecule type" value="Genomic_DNA"/>
</dbReference>
<reference evidence="7 8" key="1">
    <citation type="submission" date="2022-07" db="EMBL/GenBank/DDBJ databases">
        <title>Novel species in genus cellulomonas.</title>
        <authorList>
            <person name="Ye L."/>
        </authorList>
    </citation>
    <scope>NUCLEOTIDE SEQUENCE [LARGE SCALE GENOMIC DNA]</scope>
    <source>
        <strain evidence="8">zg-Y338</strain>
    </source>
</reference>
<sequence length="238" mass="24867">MQLITVVAPVFGANCYVLAADDRTCVIVDPGGGAAAGVRRAVREQGLTPVAVLATHGHVDHTWDAAELSEEFDVPVLLHRADQYRLADPFGTLGLGGAQDPAGPLAQSLQSLGIAPEDYRVPARVEPFGGEPGADGRSADEVLDLGGLRLVARHAPGHTEGATLYLLDVRPAPVAFTGDVLFSGTVGRTDLPGGDDEVMARTLREVVRTLPGDTVVLPGHGPGTTMDDELGRNPYLAR</sequence>